<evidence type="ECO:0000256" key="3">
    <source>
        <dbReference type="ARBA" id="ARBA00022475"/>
    </source>
</evidence>
<evidence type="ECO:0000256" key="1">
    <source>
        <dbReference type="ARBA" id="ARBA00004651"/>
    </source>
</evidence>
<accession>A0A3P8AD07</accession>
<comment type="subcellular location">
    <subcellularLocation>
        <location evidence="1">Cell membrane</location>
        <topology evidence="1">Multi-pass membrane protein</topology>
    </subcellularLocation>
</comment>
<gene>
    <name evidence="8" type="ORF">HPBE_LOCUS14968</name>
</gene>
<proteinExistence type="predicted"/>
<keyword evidence="5" id="KW-0406">Ion transport</keyword>
<feature type="transmembrane region" description="Helical" evidence="7">
    <location>
        <begin position="15"/>
        <end position="37"/>
    </location>
</feature>
<evidence type="ECO:0000256" key="2">
    <source>
        <dbReference type="ARBA" id="ARBA00022448"/>
    </source>
</evidence>
<feature type="transmembrane region" description="Helical" evidence="7">
    <location>
        <begin position="57"/>
        <end position="84"/>
    </location>
</feature>
<evidence type="ECO:0000256" key="6">
    <source>
        <dbReference type="ARBA" id="ARBA00023201"/>
    </source>
</evidence>
<keyword evidence="7" id="KW-0472">Membrane</keyword>
<dbReference type="EMBL" id="UZAH01028630">
    <property type="protein sequence ID" value="VDP01390.1"/>
    <property type="molecule type" value="Genomic_DNA"/>
</dbReference>
<dbReference type="GO" id="GO:0015293">
    <property type="term" value="F:symporter activity"/>
    <property type="evidence" value="ECO:0007669"/>
    <property type="project" value="TreeGrafter"/>
</dbReference>
<dbReference type="OrthoDB" id="6132759at2759"/>
<dbReference type="InterPro" id="IPR038377">
    <property type="entry name" value="Na/Glc_symporter_sf"/>
</dbReference>
<reference evidence="8" key="1">
    <citation type="submission" date="2018-11" db="EMBL/GenBank/DDBJ databases">
        <authorList>
            <consortium name="Pathogen Informatics"/>
        </authorList>
    </citation>
    <scope>NUCLEOTIDE SEQUENCE [LARGE SCALE GENOMIC DNA]</scope>
</reference>
<keyword evidence="2" id="KW-0813">Transport</keyword>
<name>A0A3P8AD07_HELPZ</name>
<dbReference type="GO" id="GO:0006814">
    <property type="term" value="P:sodium ion transport"/>
    <property type="evidence" value="ECO:0007669"/>
    <property type="project" value="UniProtKB-KW"/>
</dbReference>
<evidence type="ECO:0000313" key="8">
    <source>
        <dbReference type="EMBL" id="VDP01390.1"/>
    </source>
</evidence>
<keyword evidence="7" id="KW-1133">Transmembrane helix</keyword>
<protein>
    <submittedName>
        <fullName evidence="8">Uncharacterized protein</fullName>
    </submittedName>
</protein>
<keyword evidence="6" id="KW-0739">Sodium transport</keyword>
<evidence type="ECO:0000256" key="5">
    <source>
        <dbReference type="ARBA" id="ARBA00023065"/>
    </source>
</evidence>
<evidence type="ECO:0000256" key="4">
    <source>
        <dbReference type="ARBA" id="ARBA00023053"/>
    </source>
</evidence>
<dbReference type="PANTHER" id="PTHR42985">
    <property type="entry name" value="SODIUM-COUPLED MONOCARBOXYLATE TRANSPORTER"/>
    <property type="match status" value="1"/>
</dbReference>
<dbReference type="PANTHER" id="PTHR42985:SF40">
    <property type="entry name" value="LD47995P-RELATED"/>
    <property type="match status" value="1"/>
</dbReference>
<organism evidence="8">
    <name type="scientific">Heligmosomoides polygyrus</name>
    <name type="common">Parasitic roundworm</name>
    <dbReference type="NCBI Taxonomy" id="6339"/>
    <lineage>
        <taxon>Eukaryota</taxon>
        <taxon>Metazoa</taxon>
        <taxon>Ecdysozoa</taxon>
        <taxon>Nematoda</taxon>
        <taxon>Chromadorea</taxon>
        <taxon>Rhabditida</taxon>
        <taxon>Rhabditina</taxon>
        <taxon>Rhabditomorpha</taxon>
        <taxon>Strongyloidea</taxon>
        <taxon>Heligmosomidae</taxon>
        <taxon>Heligmosomoides</taxon>
    </lineage>
</organism>
<dbReference type="Gene3D" id="1.20.1730.10">
    <property type="entry name" value="Sodium/glucose cotransporter"/>
    <property type="match status" value="1"/>
</dbReference>
<evidence type="ECO:0000256" key="7">
    <source>
        <dbReference type="SAM" id="Phobius"/>
    </source>
</evidence>
<keyword evidence="7" id="KW-0812">Transmembrane</keyword>
<dbReference type="GO" id="GO:0005886">
    <property type="term" value="C:plasma membrane"/>
    <property type="evidence" value="ECO:0007669"/>
    <property type="project" value="UniProtKB-SubCell"/>
</dbReference>
<feature type="transmembrane region" description="Helical" evidence="7">
    <location>
        <begin position="130"/>
        <end position="149"/>
    </location>
</feature>
<dbReference type="AlphaFoldDB" id="A0A3P8AD07"/>
<feature type="transmembrane region" description="Helical" evidence="7">
    <location>
        <begin position="161"/>
        <end position="179"/>
    </location>
</feature>
<dbReference type="InterPro" id="IPR051163">
    <property type="entry name" value="Sodium:Solute_Symporter_SSF"/>
</dbReference>
<keyword evidence="3" id="KW-1003">Cell membrane</keyword>
<sequence length="197" mass="22841">MVFTSLFFIPINKNYFWINIISGTITWLASFGVNQLAIQRYASLPTLRHAQVGTHNIIYCTLIPFLILCSIVAFVGFIALAYFYNCNPVETGLIKETDHITILFARDILRMFSALSKPIKLSKSCENYNVLFYKNVCWSYLLICPLLIFRPSNRDVRRRRFYRQLGSVIVPFCLLLYVVRKKMSCSMRICVVFISSC</sequence>
<keyword evidence="4" id="KW-0915">Sodium</keyword>